<gene>
    <name evidence="1" type="ORF">MCB1EB_2077</name>
</gene>
<dbReference type="AlphaFoldDB" id="A0A2Z6EXZ5"/>
<reference evidence="1 2" key="1">
    <citation type="journal article" date="2018" name="Microbes Environ.">
        <title>Comparative Genomic Insights into Endofungal Lifestyles of Two Bacterial Endosymbionts, Mycoavidus cysteinexigens and Burkholderia rhizoxinica.</title>
        <authorList>
            <person name="Sharmin D."/>
            <person name="Guo Y."/>
            <person name="Nishizawa T."/>
            <person name="Ohshima S."/>
            <person name="Sato Y."/>
            <person name="Takashima Y."/>
            <person name="Narisawa K."/>
            <person name="Ohta H."/>
        </authorList>
    </citation>
    <scope>NUCLEOTIDE SEQUENCE [LARGE SCALE GENOMIC DNA]</scope>
    <source>
        <strain evidence="1 2">B1-EB</strain>
    </source>
</reference>
<name>A0A2Z6EXZ5_9BURK</name>
<accession>A0A2Z6EXZ5</accession>
<organism evidence="1 2">
    <name type="scientific">Mycoavidus cysteinexigens</name>
    <dbReference type="NCBI Taxonomy" id="1553431"/>
    <lineage>
        <taxon>Bacteria</taxon>
        <taxon>Pseudomonadati</taxon>
        <taxon>Pseudomonadota</taxon>
        <taxon>Betaproteobacteria</taxon>
        <taxon>Burkholderiales</taxon>
        <taxon>Burkholderiaceae</taxon>
        <taxon>Mycoavidus</taxon>
    </lineage>
</organism>
<sequence length="68" mass="7221">MKEEKKEGRASAADNVPSRLAGGLLAQEANSTTDTAHSTLKINRIRAEIPGKAVKNPSIAGKLLSFFN</sequence>
<evidence type="ECO:0000313" key="1">
    <source>
        <dbReference type="EMBL" id="BBE10238.1"/>
    </source>
</evidence>
<evidence type="ECO:0000313" key="2">
    <source>
        <dbReference type="Proteomes" id="UP000282597"/>
    </source>
</evidence>
<protein>
    <submittedName>
        <fullName evidence="1">Tetratricopeptide repeat protein</fullName>
    </submittedName>
</protein>
<dbReference type="KEGG" id="mcys:MCB1EB_2077"/>
<proteinExistence type="predicted"/>
<dbReference type="Proteomes" id="UP000282597">
    <property type="component" value="Chromosome"/>
</dbReference>
<dbReference type="EMBL" id="AP018150">
    <property type="protein sequence ID" value="BBE10238.1"/>
    <property type="molecule type" value="Genomic_DNA"/>
</dbReference>
<keyword evidence="2" id="KW-1185">Reference proteome</keyword>